<dbReference type="PRINTS" id="PR00792">
    <property type="entry name" value="PEPSIN"/>
</dbReference>
<keyword evidence="4" id="KW-0732">Signal</keyword>
<dbReference type="InterPro" id="IPR001969">
    <property type="entry name" value="Aspartic_peptidase_AS"/>
</dbReference>
<dbReference type="InParanoid" id="A0A2P5HJY1"/>
<dbReference type="PROSITE" id="PS51767">
    <property type="entry name" value="PEPTIDASE_A1"/>
    <property type="match status" value="1"/>
</dbReference>
<dbReference type="GO" id="GO:0004190">
    <property type="term" value="F:aspartic-type endopeptidase activity"/>
    <property type="evidence" value="ECO:0007669"/>
    <property type="project" value="UniProtKB-KW"/>
</dbReference>
<dbReference type="InterPro" id="IPR033121">
    <property type="entry name" value="PEPTIDASE_A1"/>
</dbReference>
<dbReference type="Pfam" id="PF00026">
    <property type="entry name" value="Asp"/>
    <property type="match status" value="1"/>
</dbReference>
<evidence type="ECO:0000259" key="5">
    <source>
        <dbReference type="PROSITE" id="PS51767"/>
    </source>
</evidence>
<proteinExistence type="inferred from homology"/>
<evidence type="ECO:0000256" key="2">
    <source>
        <dbReference type="ARBA" id="ARBA00022750"/>
    </source>
</evidence>
<feature type="domain" description="Peptidase A1" evidence="5">
    <location>
        <begin position="53"/>
        <end position="403"/>
    </location>
</feature>
<dbReference type="AlphaFoldDB" id="A0A2P5HJY1"/>
<feature type="signal peptide" evidence="4">
    <location>
        <begin position="1"/>
        <end position="23"/>
    </location>
</feature>
<protein>
    <recommendedName>
        <fullName evidence="5">Peptidase A1 domain-containing protein</fullName>
    </recommendedName>
</protein>
<sequence>MGVSSFVHIAAIVSTTLVSSVQAAPRSPVALKTRQGAVGVLDISIPPNRKDDRYYTVDVDFEGQSLPVLLDTGSADLFVAQTECSTTDEGSGCFGLAEQFVIDNNTRLISNESFYTIVGEGPVSGNQSLLNVGLGGIVANNFATGLINWAVKNQFQGGSFAGIIGLSMIAVSRQKYFNNRPPLFDSLVASKAVEKPVFSISLPRLGDPDSGTVGKLTLGGIEPAYADLNITYSDIINSTNWNYDDLPLDAQGWAIELQGLRVNGVTVNLTRGLVDEAGRYMSLIDSGASDILVRYEDLVVIAGLFNGPTIFQNEHDLYYDCSIPQLLELKYNDQWFPVDPLDIINPNDHGIVNGTEMCKSQVSSWSRAFADSVIGVPFLRSAFSVYDYVTPDLYTVQPRVGLAPLVDGPAAVARYPQVYKNRLL</sequence>
<name>A0A2P5HJY1_DIAHE</name>
<evidence type="ECO:0000256" key="3">
    <source>
        <dbReference type="RuleBase" id="RU000454"/>
    </source>
</evidence>
<dbReference type="InterPro" id="IPR021109">
    <property type="entry name" value="Peptidase_aspartic_dom_sf"/>
</dbReference>
<keyword evidence="2 3" id="KW-0064">Aspartyl protease</keyword>
<dbReference type="Gene3D" id="2.40.70.10">
    <property type="entry name" value="Acid Proteases"/>
    <property type="match status" value="2"/>
</dbReference>
<feature type="chain" id="PRO_5015176431" description="Peptidase A1 domain-containing protein" evidence="4">
    <location>
        <begin position="24"/>
        <end position="424"/>
    </location>
</feature>
<dbReference type="PANTHER" id="PTHR47966:SF51">
    <property type="entry name" value="BETA-SITE APP-CLEAVING ENZYME, ISOFORM A-RELATED"/>
    <property type="match status" value="1"/>
</dbReference>
<dbReference type="EMBL" id="MAVT02001583">
    <property type="protein sequence ID" value="POS70565.1"/>
    <property type="molecule type" value="Genomic_DNA"/>
</dbReference>
<dbReference type="InterPro" id="IPR034164">
    <property type="entry name" value="Pepsin-like_dom"/>
</dbReference>
<dbReference type="GO" id="GO:0006508">
    <property type="term" value="P:proteolysis"/>
    <property type="evidence" value="ECO:0007669"/>
    <property type="project" value="UniProtKB-KW"/>
</dbReference>
<evidence type="ECO:0000256" key="4">
    <source>
        <dbReference type="SAM" id="SignalP"/>
    </source>
</evidence>
<comment type="caution">
    <text evidence="6">The sequence shown here is derived from an EMBL/GenBank/DDBJ whole genome shotgun (WGS) entry which is preliminary data.</text>
</comment>
<accession>A0A2P5HJY1</accession>
<dbReference type="Proteomes" id="UP000094444">
    <property type="component" value="Unassembled WGS sequence"/>
</dbReference>
<dbReference type="SUPFAM" id="SSF50630">
    <property type="entry name" value="Acid proteases"/>
    <property type="match status" value="1"/>
</dbReference>
<keyword evidence="3" id="KW-0645">Protease</keyword>
<evidence type="ECO:0000313" key="6">
    <source>
        <dbReference type="EMBL" id="POS70565.1"/>
    </source>
</evidence>
<keyword evidence="3" id="KW-0378">Hydrolase</keyword>
<dbReference type="InterPro" id="IPR001461">
    <property type="entry name" value="Aspartic_peptidase_A1"/>
</dbReference>
<dbReference type="PROSITE" id="PS00141">
    <property type="entry name" value="ASP_PROTEASE"/>
    <property type="match status" value="1"/>
</dbReference>
<reference evidence="6" key="1">
    <citation type="submission" date="2017-09" db="EMBL/GenBank/DDBJ databases">
        <title>Polyketide synthases of a Diaporthe helianthi virulent isolate.</title>
        <authorList>
            <person name="Baroncelli R."/>
        </authorList>
    </citation>
    <scope>NUCLEOTIDE SEQUENCE [LARGE SCALE GENOMIC DNA]</scope>
    <source>
        <strain evidence="6">7/96</strain>
    </source>
</reference>
<dbReference type="STRING" id="158607.A0A2P5HJY1"/>
<evidence type="ECO:0000313" key="7">
    <source>
        <dbReference type="Proteomes" id="UP000094444"/>
    </source>
</evidence>
<dbReference type="OrthoDB" id="15189at2759"/>
<evidence type="ECO:0000256" key="1">
    <source>
        <dbReference type="ARBA" id="ARBA00007447"/>
    </source>
</evidence>
<comment type="similarity">
    <text evidence="1 3">Belongs to the peptidase A1 family.</text>
</comment>
<gene>
    <name evidence="6" type="ORF">DHEL01_v211044</name>
</gene>
<dbReference type="CDD" id="cd05471">
    <property type="entry name" value="pepsin_like"/>
    <property type="match status" value="1"/>
</dbReference>
<keyword evidence="7" id="KW-1185">Reference proteome</keyword>
<organism evidence="6 7">
    <name type="scientific">Diaporthe helianthi</name>
    <dbReference type="NCBI Taxonomy" id="158607"/>
    <lineage>
        <taxon>Eukaryota</taxon>
        <taxon>Fungi</taxon>
        <taxon>Dikarya</taxon>
        <taxon>Ascomycota</taxon>
        <taxon>Pezizomycotina</taxon>
        <taxon>Sordariomycetes</taxon>
        <taxon>Sordariomycetidae</taxon>
        <taxon>Diaporthales</taxon>
        <taxon>Diaporthaceae</taxon>
        <taxon>Diaporthe</taxon>
    </lineage>
</organism>
<dbReference type="PANTHER" id="PTHR47966">
    <property type="entry name" value="BETA-SITE APP-CLEAVING ENZYME, ISOFORM A-RELATED"/>
    <property type="match status" value="1"/>
</dbReference>